<dbReference type="EMBL" id="RBNI01007556">
    <property type="protein sequence ID" value="RUP45255.1"/>
    <property type="molecule type" value="Genomic_DNA"/>
</dbReference>
<dbReference type="Proteomes" id="UP000268093">
    <property type="component" value="Unassembled WGS sequence"/>
</dbReference>
<evidence type="ECO:0000313" key="2">
    <source>
        <dbReference type="Proteomes" id="UP000268093"/>
    </source>
</evidence>
<comment type="caution">
    <text evidence="1">The sequence shown here is derived from an EMBL/GenBank/DDBJ whole genome shotgun (WGS) entry which is preliminary data.</text>
</comment>
<dbReference type="AlphaFoldDB" id="A0A433D350"/>
<accession>A0A433D350</accession>
<keyword evidence="2" id="KW-1185">Reference proteome</keyword>
<protein>
    <submittedName>
        <fullName evidence="1">Uncharacterized protein</fullName>
    </submittedName>
</protein>
<proteinExistence type="predicted"/>
<sequence>MKRAGDGESALRASPRPENVFKADGRIRGALINRQQRGDRFSAPFALPHETSWGRDIARGSWKHGEEDGDGVEPVDSCTALVLTAIGEVSNG</sequence>
<organism evidence="1 2">
    <name type="scientific">Jimgerdemannia flammicorona</name>
    <dbReference type="NCBI Taxonomy" id="994334"/>
    <lineage>
        <taxon>Eukaryota</taxon>
        <taxon>Fungi</taxon>
        <taxon>Fungi incertae sedis</taxon>
        <taxon>Mucoromycota</taxon>
        <taxon>Mucoromycotina</taxon>
        <taxon>Endogonomycetes</taxon>
        <taxon>Endogonales</taxon>
        <taxon>Endogonaceae</taxon>
        <taxon>Jimgerdemannia</taxon>
    </lineage>
</organism>
<gene>
    <name evidence="1" type="ORF">BC936DRAFT_148407</name>
</gene>
<evidence type="ECO:0000313" key="1">
    <source>
        <dbReference type="EMBL" id="RUP45255.1"/>
    </source>
</evidence>
<name>A0A433D350_9FUNG</name>
<reference evidence="1 2" key="1">
    <citation type="journal article" date="2018" name="New Phytol.">
        <title>Phylogenomics of Endogonaceae and evolution of mycorrhizas within Mucoromycota.</title>
        <authorList>
            <person name="Chang Y."/>
            <person name="Desiro A."/>
            <person name="Na H."/>
            <person name="Sandor L."/>
            <person name="Lipzen A."/>
            <person name="Clum A."/>
            <person name="Barry K."/>
            <person name="Grigoriev I.V."/>
            <person name="Martin F.M."/>
            <person name="Stajich J.E."/>
            <person name="Smith M.E."/>
            <person name="Bonito G."/>
            <person name="Spatafora J.W."/>
        </authorList>
    </citation>
    <scope>NUCLEOTIDE SEQUENCE [LARGE SCALE GENOMIC DNA]</scope>
    <source>
        <strain evidence="1 2">GMNB39</strain>
    </source>
</reference>